<feature type="compositionally biased region" description="Low complexity" evidence="12">
    <location>
        <begin position="577"/>
        <end position="588"/>
    </location>
</feature>
<evidence type="ECO:0000256" key="8">
    <source>
        <dbReference type="ARBA" id="ARBA00022884"/>
    </source>
</evidence>
<dbReference type="Gene3D" id="3.30.70.270">
    <property type="match status" value="1"/>
</dbReference>
<feature type="coiled-coil region" evidence="11">
    <location>
        <begin position="2777"/>
        <end position="2804"/>
    </location>
</feature>
<name>A0A6L2MYL8_TANCI</name>
<sequence>MTSITAQQTKLDLELVPKENRLDIGKCNGRIPHGLKLKKETFQVVLDVFALTPCYPAFVITVDVPEVYMHQIKDQDFDALPSKEDTRTFAALINRSLSGKTIDLEKLLLSRAHILWGMYYQKNVDYMELLWEDFIYQIDNRGYKNQEKMYYPRFTKVIIHHFLIQEKTLSWRNKIGMHTSMDEYLINTLQFVSRKEASHKYGAVLPECLTSPQIKESKAYKTYLGYATGTVHPKVTRKFKKVSLSKKDSLPVLADEEPIQKGKRVKRSAKKSSTTLTTGIVIREPPMKTQSKRKEKVDVARGKGIDLLSEVALTEESQMKEVKKKSLRDFHKFHPSGSGSVAKKPPSVKKITPLVTSEGTDDINNEEGSEQENDSEKHESNSEQDTDGSESDSKSDQQDDKDDDDEDDDNDDDKSEGDEDKGMESDDVQEEKVDIGMNDAQQEKENLEITQEQVFEDAHVKITKKTEVPVTSSSRLSDLASKFINFSDIPPADTEIVSHEDGIFVVLLKLAASDSSFASLVIEKMIQKSLNQVNLRSRDDKDKDKGPSAGSDRGLKKQKTSKDTEPTTSSKTKDSSSKSSKGTKSQPKSSRKSIHAEEPEFKVGDTDIPQGGDYSFDLSKPLPLITRRNRQSVLVEFFINNDLKYLQGGISTTTYTTSTTKTKAAQYDLPGIEDMVPNIWSPLKVAYDKYALWGISDWRDQRKTFYAYARGIQSGGDVYFTKCILEGDFLRLQIKDIKDMLLLVVQNHLTILSGDDVADFAIALRMFTKSLVIQKRVKDLQLGVKSYQKQINRNMLMRSDELYKFSDGTLTNTMKKKTTHYMIKDINKLLKERKMMRSLEKFVGDFPMVVVVSQGQAKANATCSYSINIYKDIMKAQKSQNHKMGRLQDDAKRLCLVNDLKKLKDHIYDGARTLDLTIKGDNIEAYNNRFHELDLMCLDLVPTKKKKVERYIRGFLERIKRNITSLKPTTLHDAINMASELVEQAVQGRATRVDKSNKRKWEDHQRNTNNNNPNNSNCNHNTNTYHQRQVADRIYVDALTDRRNYTQNAPYCNKCRLHHYSQCPPKCGKCHRIGHPEKDCQVRIPGAGVNSLHDVTCYGGGEKWHLRNKCLKGRNQQNEGVNDHYASILFYSSAEKSFVSTGFTPFINIAPAALDTSYKVELANGKVVSTNTVLRGCTLALFNHVFKIDLLPTRLGLPLVREVEFHIDLIPGALLVVRSPYRLAPSEMLELSNQLKELQEKGFIRPSTSLIRKNCICVKIDRLRYLVTMNVKSNTTQARKMIWIPSVDDVKKLIMDEAHTSRLKLNIRNRQDYFQQPEIPEWKWEKMIMGLVTRHGPEGGYERAFASLFVQDVQTFTVNESSGIDTRKKDTSSSSGNYITHAVDADIRPTNNQVPFAEDIGLLPISLSLFMRNQTLLDLLLGGNRQVEFSRLLVLGGYLLERCSSIAQPRLYTSSLLNAASKKALNLLKKGLVIRGEVEEAFIRRRRSSLDHKIQQLFKGSSEGSSIILEVPDEPKDNSDVPIHQEDPTVQRTLLIDTVISMVTEKTTSTPTPPTTQAQNIQVIPKYHSEDGNPTRANIKQALGRSVLIGSGDTVMSNSKDSTIAYTAVSSPFGGLSNIGSPGVGGPPVMPEDPYVYVVAVFQASPSPDYVPGPEYPPSPEFVPELVYLEFMPAEDDILPAAEQPLPAAASPATESDPDEDLEDDPEEDPADYPTDGEDEGDDEDESSDDDEGDDIDIEGDEEEDEYLALADSTAVALSSIDHASSAEETEPFETDESAATPPPHPAYRRAEREEILEADLSLQKRLCTAHTGTYKLGESSAVSAARLRETVRDDLYRFLDTEKQDDQNLQRARVNRLFKDRRFHAHTARLMEGEARASRTTWTQLMDASDVARSRVISLRTQVSAQCTEITDLRVADRKFQTTVGTQHEEIRELRAAHRKLQAQFIRAPTALKTTRANPASTTTTTTTSVTDAQLEALIEQGVAKALAARDANRNTNGDDSHVSRTGARRIERVTHMKKKMTDKYCPRGEIKKLESELWNLRIKINDVVSYNQRFQELALLYVLMFPEEADKIERYVGGTTPGLNARLRKKKLMTLPKAIKANNNNRTRGKILTGLTLWDLVKRNRTEGLNLCAVRATVTTMVHVPRDATSATRNATAQAKVYAVGRAGTNQDSNVVTGTFLLNNRYASILFDTGADRSFVSTAFSSQITITPTTLDRYYDVKLADGRIIRLNSILRGCTLNFLNHPFNIDLIPIELGSFDAIISMDWLEKYHAVIVCAEKIVRIPWGNGILIVHVNRSDQGNRTRLNIISYAKMHNTGTLSIGPVRDERVVRPTEGAIQKRLYKTQFLNLGSIGHVCQEEGWIILNHELNKLTVKNRYPLPRIDDLFNQLQGSSVYSKIDLRSSYHQLRVREEDILKTAFRTRYGHYEFQVMPFGLTNAPTVFMDLMNRVCKLYLDEFMIVFIDDILIYSRNKKEHEEHLKAILELLKKEKLYAKFSKCEFWIPKLQFLGHVIDSQGIHKGVKFDWGEKQEAVFQLLKQKLCSAPILAVPEGSEDFVVYCDASHKGLGAVLMQRKKDCEIRYHPRKENVVADALSRKERIKPIRVRALVMTIGLKLPKQILNAQTEARKPENIKNEDVGGMTVIMHESYKSKYSIHPGFDKMYQNMKRLYWWPNMKADIATYVIKCLTCAKVKAEHQRQSGLLVKPKIPEWKWDNITMDFVTKLPKSSETDPMEKLARMYLKEKSLQKALGTSLDISTAYHSETDGQSERTIPTLEDMMQLIQETTEKIIQIKQRMQAAHDRQKSYADLKCKPMEFQIGDRVMLKVLDKVGTVAYKIELPQELSRVYNTFHVSNLKKCHADEPLAVPLDVLHFDDKLHFVEEPVEIMDREVKRLKRSRIPLVKVAFGYCRDALSIMIYILDYHSLERALQKALGTRLDMSTTYHPQTDGRSGKSYADIRRKPLEFKVKDRVLLKVSPWKGMVRFGKNEKLEARPLEEIEIDENLRFVEVPIEIVDKDVKKLKRRRIPLVKICWNSRQGAEYTWEPEDQFKTKYPHLFVSTSSVVAS</sequence>
<keyword evidence="5" id="KW-0255">Endonuclease</keyword>
<dbReference type="InterPro" id="IPR043502">
    <property type="entry name" value="DNA/RNA_pol_sf"/>
</dbReference>
<feature type="compositionally biased region" description="Acidic residues" evidence="12">
    <location>
        <begin position="1696"/>
        <end position="1738"/>
    </location>
</feature>
<keyword evidence="6" id="KW-0378">Hydrolase</keyword>
<keyword evidence="1" id="KW-0645">Protease</keyword>
<evidence type="ECO:0000256" key="11">
    <source>
        <dbReference type="SAM" id="Coils"/>
    </source>
</evidence>
<feature type="compositionally biased region" description="Basic and acidic residues" evidence="12">
    <location>
        <begin position="536"/>
        <end position="546"/>
    </location>
</feature>
<dbReference type="GO" id="GO:0003723">
    <property type="term" value="F:RNA binding"/>
    <property type="evidence" value="ECO:0007669"/>
    <property type="project" value="UniProtKB-KW"/>
</dbReference>
<accession>A0A6L2MYL8</accession>
<dbReference type="InterPro" id="IPR000477">
    <property type="entry name" value="RT_dom"/>
</dbReference>
<dbReference type="Pfam" id="PF24626">
    <property type="entry name" value="SH3_Tf2-1"/>
    <property type="match status" value="1"/>
</dbReference>
<dbReference type="EMBL" id="BKCJ010007680">
    <property type="protein sequence ID" value="GEU78469.1"/>
    <property type="molecule type" value="Genomic_DNA"/>
</dbReference>
<reference evidence="14" key="1">
    <citation type="journal article" date="2019" name="Sci. Rep.">
        <title>Draft genome of Tanacetum cinerariifolium, the natural source of mosquito coil.</title>
        <authorList>
            <person name="Yamashiro T."/>
            <person name="Shiraishi A."/>
            <person name="Satake H."/>
            <person name="Nakayama K."/>
        </authorList>
    </citation>
    <scope>NUCLEOTIDE SEQUENCE</scope>
</reference>
<dbReference type="InterPro" id="IPR053134">
    <property type="entry name" value="RNA-dir_DNA_polymerase"/>
</dbReference>
<dbReference type="InterPro" id="IPR001969">
    <property type="entry name" value="Aspartic_peptidase_AS"/>
</dbReference>
<evidence type="ECO:0000313" key="14">
    <source>
        <dbReference type="EMBL" id="GEU78469.1"/>
    </source>
</evidence>
<keyword evidence="11" id="KW-0175">Coiled coil</keyword>
<gene>
    <name evidence="14" type="ORF">Tci_050447</name>
</gene>
<feature type="compositionally biased region" description="Basic and acidic residues" evidence="12">
    <location>
        <begin position="991"/>
        <end position="1006"/>
    </location>
</feature>
<feature type="compositionally biased region" description="Acidic residues" evidence="12">
    <location>
        <begin position="399"/>
        <end position="419"/>
    </location>
</feature>
<dbReference type="SUPFAM" id="SSF56672">
    <property type="entry name" value="DNA/RNA polymerases"/>
    <property type="match status" value="2"/>
</dbReference>
<feature type="compositionally biased region" description="Acidic residues" evidence="12">
    <location>
        <begin position="359"/>
        <end position="373"/>
    </location>
</feature>
<dbReference type="InterPro" id="IPR021109">
    <property type="entry name" value="Peptidase_aspartic_dom_sf"/>
</dbReference>
<feature type="compositionally biased region" description="Low complexity" evidence="12">
    <location>
        <begin position="1007"/>
        <end position="1023"/>
    </location>
</feature>
<feature type="region of interest" description="Disordered" evidence="12">
    <location>
        <begin position="536"/>
        <end position="614"/>
    </location>
</feature>
<keyword evidence="4" id="KW-0540">Nuclease</keyword>
<organism evidence="14">
    <name type="scientific">Tanacetum cinerariifolium</name>
    <name type="common">Dalmatian daisy</name>
    <name type="synonym">Chrysanthemum cinerariifolium</name>
    <dbReference type="NCBI Taxonomy" id="118510"/>
    <lineage>
        <taxon>Eukaryota</taxon>
        <taxon>Viridiplantae</taxon>
        <taxon>Streptophyta</taxon>
        <taxon>Embryophyta</taxon>
        <taxon>Tracheophyta</taxon>
        <taxon>Spermatophyta</taxon>
        <taxon>Magnoliopsida</taxon>
        <taxon>eudicotyledons</taxon>
        <taxon>Gunneridae</taxon>
        <taxon>Pentapetalae</taxon>
        <taxon>asterids</taxon>
        <taxon>campanulids</taxon>
        <taxon>Asterales</taxon>
        <taxon>Asteraceae</taxon>
        <taxon>Asteroideae</taxon>
        <taxon>Anthemideae</taxon>
        <taxon>Anthemidinae</taxon>
        <taxon>Tanacetum</taxon>
    </lineage>
</organism>
<dbReference type="CDD" id="cd00303">
    <property type="entry name" value="retropepsin_like"/>
    <property type="match status" value="2"/>
</dbReference>
<dbReference type="FunFam" id="3.10.10.10:FF:000007">
    <property type="entry name" value="Retrovirus-related Pol polyprotein from transposon 17.6-like Protein"/>
    <property type="match status" value="1"/>
</dbReference>
<evidence type="ECO:0000256" key="7">
    <source>
        <dbReference type="ARBA" id="ARBA00022842"/>
    </source>
</evidence>
<feature type="domain" description="Reverse transcriptase" evidence="13">
    <location>
        <begin position="2294"/>
        <end position="2515"/>
    </location>
</feature>
<dbReference type="PROSITE" id="PS00141">
    <property type="entry name" value="ASP_PROTEASE"/>
    <property type="match status" value="1"/>
</dbReference>
<comment type="caution">
    <text evidence="14">The sequence shown here is derived from an EMBL/GenBank/DDBJ whole genome shotgun (WGS) entry which is preliminary data.</text>
</comment>
<dbReference type="GO" id="GO:0004519">
    <property type="term" value="F:endonuclease activity"/>
    <property type="evidence" value="ECO:0007669"/>
    <property type="project" value="UniProtKB-KW"/>
</dbReference>
<evidence type="ECO:0000256" key="2">
    <source>
        <dbReference type="ARBA" id="ARBA00022679"/>
    </source>
</evidence>
<dbReference type="InterPro" id="IPR043128">
    <property type="entry name" value="Rev_trsase/Diguanyl_cyclase"/>
</dbReference>
<dbReference type="PANTHER" id="PTHR24559">
    <property type="entry name" value="TRANSPOSON TY3-I GAG-POL POLYPROTEIN"/>
    <property type="match status" value="1"/>
</dbReference>
<evidence type="ECO:0000256" key="6">
    <source>
        <dbReference type="ARBA" id="ARBA00022801"/>
    </source>
</evidence>
<dbReference type="PANTHER" id="PTHR24559:SF427">
    <property type="entry name" value="RNA-DIRECTED DNA POLYMERASE"/>
    <property type="match status" value="1"/>
</dbReference>
<evidence type="ECO:0000256" key="9">
    <source>
        <dbReference type="ARBA" id="ARBA00022908"/>
    </source>
</evidence>
<feature type="region of interest" description="Disordered" evidence="12">
    <location>
        <begin position="989"/>
        <end position="1023"/>
    </location>
</feature>
<dbReference type="Pfam" id="PF17921">
    <property type="entry name" value="Integrase_H2C2"/>
    <property type="match status" value="1"/>
</dbReference>
<feature type="compositionally biased region" description="Basic and acidic residues" evidence="12">
    <location>
        <begin position="594"/>
        <end position="605"/>
    </location>
</feature>
<dbReference type="Gene3D" id="3.10.10.10">
    <property type="entry name" value="HIV Type 1 Reverse Transcriptase, subunit A, domain 1"/>
    <property type="match status" value="2"/>
</dbReference>
<evidence type="ECO:0000256" key="5">
    <source>
        <dbReference type="ARBA" id="ARBA00022759"/>
    </source>
</evidence>
<dbReference type="GO" id="GO:0003964">
    <property type="term" value="F:RNA-directed DNA polymerase activity"/>
    <property type="evidence" value="ECO:0007669"/>
    <property type="project" value="UniProtKB-KW"/>
</dbReference>
<dbReference type="Pfam" id="PF00078">
    <property type="entry name" value="RVT_1"/>
    <property type="match status" value="1"/>
</dbReference>
<feature type="compositionally biased region" description="Acidic residues" evidence="12">
    <location>
        <begin position="1768"/>
        <end position="1777"/>
    </location>
</feature>
<dbReference type="GO" id="GO:0015074">
    <property type="term" value="P:DNA integration"/>
    <property type="evidence" value="ECO:0007669"/>
    <property type="project" value="UniProtKB-KW"/>
</dbReference>
<dbReference type="Gene3D" id="1.10.340.70">
    <property type="match status" value="1"/>
</dbReference>
<evidence type="ECO:0000259" key="13">
    <source>
        <dbReference type="PROSITE" id="PS50878"/>
    </source>
</evidence>
<dbReference type="SUPFAM" id="SSF50630">
    <property type="entry name" value="Acid proteases"/>
    <property type="match status" value="1"/>
</dbReference>
<dbReference type="InterPro" id="IPR056924">
    <property type="entry name" value="SH3_Tf2-1"/>
</dbReference>
<dbReference type="InterPro" id="IPR041588">
    <property type="entry name" value="Integrase_H2C2"/>
</dbReference>
<proteinExistence type="predicted"/>
<feature type="compositionally biased region" description="Basic and acidic residues" evidence="12">
    <location>
        <begin position="420"/>
        <end position="432"/>
    </location>
</feature>
<evidence type="ECO:0000256" key="12">
    <source>
        <dbReference type="SAM" id="MobiDB-lite"/>
    </source>
</evidence>
<dbReference type="InterPro" id="IPR041577">
    <property type="entry name" value="RT_RNaseH_2"/>
</dbReference>
<feature type="region of interest" description="Disordered" evidence="12">
    <location>
        <begin position="322"/>
        <end position="432"/>
    </location>
</feature>
<keyword evidence="9" id="KW-0229">DNA integration</keyword>
<dbReference type="GO" id="GO:0006508">
    <property type="term" value="P:proteolysis"/>
    <property type="evidence" value="ECO:0007669"/>
    <property type="project" value="UniProtKB-KW"/>
</dbReference>
<feature type="region of interest" description="Disordered" evidence="12">
    <location>
        <begin position="1687"/>
        <end position="1738"/>
    </location>
</feature>
<dbReference type="CDD" id="cd01647">
    <property type="entry name" value="RT_LTR"/>
    <property type="match status" value="1"/>
</dbReference>
<keyword evidence="8" id="KW-0694">RNA-binding</keyword>
<keyword evidence="7" id="KW-0460">Magnesium</keyword>
<dbReference type="Pfam" id="PF08284">
    <property type="entry name" value="RVP_2"/>
    <property type="match status" value="1"/>
</dbReference>
<keyword evidence="2" id="KW-0808">Transferase</keyword>
<evidence type="ECO:0000256" key="3">
    <source>
        <dbReference type="ARBA" id="ARBA00022695"/>
    </source>
</evidence>
<evidence type="ECO:0000256" key="10">
    <source>
        <dbReference type="ARBA" id="ARBA00022918"/>
    </source>
</evidence>
<dbReference type="Pfam" id="PF17919">
    <property type="entry name" value="RT_RNaseH_2"/>
    <property type="match status" value="1"/>
</dbReference>
<keyword evidence="10 14" id="KW-0695">RNA-directed DNA polymerase</keyword>
<protein>
    <submittedName>
        <fullName evidence="14">Reverse transcriptase domain-containing protein</fullName>
    </submittedName>
</protein>
<keyword evidence="3" id="KW-0548">Nucleotidyltransferase</keyword>
<feature type="region of interest" description="Disordered" evidence="12">
    <location>
        <begin position="1763"/>
        <end position="1788"/>
    </location>
</feature>
<dbReference type="PROSITE" id="PS50878">
    <property type="entry name" value="RT_POL"/>
    <property type="match status" value="1"/>
</dbReference>
<evidence type="ECO:0000256" key="4">
    <source>
        <dbReference type="ARBA" id="ARBA00022722"/>
    </source>
</evidence>
<feature type="compositionally biased region" description="Basic and acidic residues" evidence="12">
    <location>
        <begin position="560"/>
        <end position="576"/>
    </location>
</feature>
<evidence type="ECO:0000256" key="1">
    <source>
        <dbReference type="ARBA" id="ARBA00022670"/>
    </source>
</evidence>
<dbReference type="Gene3D" id="2.40.70.10">
    <property type="entry name" value="Acid Proteases"/>
    <property type="match status" value="1"/>
</dbReference>
<dbReference type="GO" id="GO:0004190">
    <property type="term" value="F:aspartic-type endopeptidase activity"/>
    <property type="evidence" value="ECO:0007669"/>
    <property type="project" value="InterPro"/>
</dbReference>